<comment type="caution">
    <text evidence="4">The sequence shown here is derived from an EMBL/GenBank/DDBJ whole genome shotgun (WGS) entry which is preliminary data.</text>
</comment>
<feature type="domain" description="Response regulatory" evidence="3">
    <location>
        <begin position="5"/>
        <end position="128"/>
    </location>
</feature>
<dbReference type="OrthoDB" id="109585at2"/>
<organism evidence="4 5">
    <name type="scientific">Fulvivirga imtechensis AK7</name>
    <dbReference type="NCBI Taxonomy" id="1237149"/>
    <lineage>
        <taxon>Bacteria</taxon>
        <taxon>Pseudomonadati</taxon>
        <taxon>Bacteroidota</taxon>
        <taxon>Cytophagia</taxon>
        <taxon>Cytophagales</taxon>
        <taxon>Fulvivirgaceae</taxon>
        <taxon>Fulvivirga</taxon>
    </lineage>
</organism>
<proteinExistence type="predicted"/>
<gene>
    <name evidence="4" type="ORF">C900_01670</name>
</gene>
<evidence type="ECO:0000259" key="3">
    <source>
        <dbReference type="PROSITE" id="PS50110"/>
    </source>
</evidence>
<dbReference type="EMBL" id="AMZN01000024">
    <property type="protein sequence ID" value="ELR72388.1"/>
    <property type="molecule type" value="Genomic_DNA"/>
</dbReference>
<dbReference type="InterPro" id="IPR011006">
    <property type="entry name" value="CheY-like_superfamily"/>
</dbReference>
<dbReference type="PROSITE" id="PS50110">
    <property type="entry name" value="RESPONSE_REGULATORY"/>
    <property type="match status" value="1"/>
</dbReference>
<feature type="modified residue" description="4-aspartylphosphate" evidence="2">
    <location>
        <position position="62"/>
    </location>
</feature>
<dbReference type="STRING" id="1237149.C900_01670"/>
<evidence type="ECO:0000313" key="5">
    <source>
        <dbReference type="Proteomes" id="UP000011135"/>
    </source>
</evidence>
<evidence type="ECO:0000313" key="4">
    <source>
        <dbReference type="EMBL" id="ELR72388.1"/>
    </source>
</evidence>
<sequence>MSRKVILILDDEPTILDAIKYQVSKTFGGEYEYELAESGEEGLEILEELIEEGLDMLIAISDWLMPGMKGDDFLIELHNRFPNCVKIMVTGQADQQSIDRAFKEANLHKVIYKPWVKEELVDAIRSGVSNLTKPSKGNKPLEG</sequence>
<evidence type="ECO:0000256" key="2">
    <source>
        <dbReference type="PROSITE-ProRule" id="PRU00169"/>
    </source>
</evidence>
<dbReference type="Pfam" id="PF00072">
    <property type="entry name" value="Response_reg"/>
    <property type="match status" value="1"/>
</dbReference>
<dbReference type="Gene3D" id="3.40.50.2300">
    <property type="match status" value="1"/>
</dbReference>
<keyword evidence="1 2" id="KW-0597">Phosphoprotein</keyword>
<reference evidence="4 5" key="1">
    <citation type="submission" date="2012-12" db="EMBL/GenBank/DDBJ databases">
        <title>Genome assembly of Fulvivirga imtechensis AK7.</title>
        <authorList>
            <person name="Nupur N."/>
            <person name="Khatri I."/>
            <person name="Kumar R."/>
            <person name="Subramanian S."/>
            <person name="Pinnaka A."/>
        </authorList>
    </citation>
    <scope>NUCLEOTIDE SEQUENCE [LARGE SCALE GENOMIC DNA]</scope>
    <source>
        <strain evidence="4 5">AK7</strain>
    </source>
</reference>
<protein>
    <submittedName>
        <fullName evidence="4">Two-component response regulator</fullName>
    </submittedName>
</protein>
<dbReference type="RefSeq" id="WP_009579105.1">
    <property type="nucleotide sequence ID" value="NZ_AMZN01000024.1"/>
</dbReference>
<dbReference type="Proteomes" id="UP000011135">
    <property type="component" value="Unassembled WGS sequence"/>
</dbReference>
<keyword evidence="5" id="KW-1185">Reference proteome</keyword>
<dbReference type="InterPro" id="IPR050595">
    <property type="entry name" value="Bact_response_regulator"/>
</dbReference>
<evidence type="ECO:0000256" key="1">
    <source>
        <dbReference type="ARBA" id="ARBA00022553"/>
    </source>
</evidence>
<dbReference type="SUPFAM" id="SSF52172">
    <property type="entry name" value="CheY-like"/>
    <property type="match status" value="1"/>
</dbReference>
<dbReference type="eggNOG" id="COG0784">
    <property type="taxonomic scope" value="Bacteria"/>
</dbReference>
<dbReference type="SMART" id="SM00448">
    <property type="entry name" value="REC"/>
    <property type="match status" value="1"/>
</dbReference>
<name>L8JW17_9BACT</name>
<accession>L8JW17</accession>
<dbReference type="AlphaFoldDB" id="L8JW17"/>
<dbReference type="PANTHER" id="PTHR44591">
    <property type="entry name" value="STRESS RESPONSE REGULATOR PROTEIN 1"/>
    <property type="match status" value="1"/>
</dbReference>
<dbReference type="PANTHER" id="PTHR44591:SF19">
    <property type="entry name" value="TWO-COMPONENT RESPONSE REGULATOR-RELATED"/>
    <property type="match status" value="1"/>
</dbReference>
<dbReference type="GO" id="GO:0000160">
    <property type="term" value="P:phosphorelay signal transduction system"/>
    <property type="evidence" value="ECO:0007669"/>
    <property type="project" value="InterPro"/>
</dbReference>
<dbReference type="InterPro" id="IPR001789">
    <property type="entry name" value="Sig_transdc_resp-reg_receiver"/>
</dbReference>